<dbReference type="SUPFAM" id="SSF51126">
    <property type="entry name" value="Pectin lyase-like"/>
    <property type="match status" value="1"/>
</dbReference>
<dbReference type="AlphaFoldDB" id="G2XKV8"/>
<dbReference type="InterPro" id="IPR012334">
    <property type="entry name" value="Pectin_lyas_fold"/>
</dbReference>
<evidence type="ECO:0000259" key="7">
    <source>
        <dbReference type="SMART" id="SM00656"/>
    </source>
</evidence>
<protein>
    <recommendedName>
        <fullName evidence="6">pectin lyase</fullName>
        <ecNumber evidence="6">4.2.2.10</ecNumber>
    </recommendedName>
</protein>
<accession>G2XKV8</accession>
<evidence type="ECO:0000313" key="8">
    <source>
        <dbReference type="EMBL" id="ACR19248.1"/>
    </source>
</evidence>
<name>G2XKV8_PHYCP</name>
<dbReference type="PANTHER" id="PTHR31683">
    <property type="entry name" value="PECTATE LYASE 18-RELATED"/>
    <property type="match status" value="1"/>
</dbReference>
<dbReference type="EC" id="4.2.2.10" evidence="6"/>
<dbReference type="GO" id="GO:0030570">
    <property type="term" value="F:pectate lyase activity"/>
    <property type="evidence" value="ECO:0007669"/>
    <property type="project" value="InterPro"/>
</dbReference>
<dbReference type="Pfam" id="PF00544">
    <property type="entry name" value="Pectate_lyase_4"/>
    <property type="match status" value="1"/>
</dbReference>
<organism evidence="8">
    <name type="scientific">Phytophthora capsici</name>
    <dbReference type="NCBI Taxonomy" id="4784"/>
    <lineage>
        <taxon>Eukaryota</taxon>
        <taxon>Sar</taxon>
        <taxon>Stramenopiles</taxon>
        <taxon>Oomycota</taxon>
        <taxon>Peronosporomycetes</taxon>
        <taxon>Peronosporales</taxon>
        <taxon>Peronosporaceae</taxon>
        <taxon>Phytophthora</taxon>
    </lineage>
</organism>
<dbReference type="EMBL" id="FJ213436">
    <property type="protein sequence ID" value="ACR19248.1"/>
    <property type="molecule type" value="Genomic_DNA"/>
</dbReference>
<dbReference type="Gene3D" id="2.160.20.10">
    <property type="entry name" value="Single-stranded right-handed beta-helix, Pectin lyase-like"/>
    <property type="match status" value="1"/>
</dbReference>
<evidence type="ECO:0000256" key="2">
    <source>
        <dbReference type="ARBA" id="ARBA00023180"/>
    </source>
</evidence>
<proteinExistence type="predicted"/>
<sequence>MICCSWDRFIYHLVEVISVPHRRVKLTEVFAVLWWIPTTVVTTWSLETPTRPRDQIQRRCYSSGGVTVFLTPKLRSRSVILQSSSTTTSYLDEVSPAHSHRSSDARRQVRGRLHSRFSNRFRCWYNGRRQRHPVYPTTNSQLTAYLKDAVPRVIVLTKTFDFRGTEGTTTTNGCRPDYTRACMAKNNGYKSQDVILSSGGMSGTGGCSGGTSVKITYDNAAQNRLVVTDNKTIRGIGTTGVIMGKGLWLNGNNIIVQNIHITELNRHLVWGGDAIYMQGSNGGSAAMKNIWLDHIKISRIGRQFIVANNAGVSSLTISNSDFDGRTDYSASCDGRHYWTFLLYGKDTKVSMINNYVHSTSGRSPKVGGASNANAIAHVVNNYWADNSGHSFELGENGYVLAEGNYYQDTVVPLENGNQGALYAATASSECKNYLGRSCVANVLDKSGSLKSRNGATALSKMKGNTAISKFSPRTAKKVSKTTKNFGIGVLN</sequence>
<feature type="domain" description="Pectate lyase" evidence="7">
    <location>
        <begin position="190"/>
        <end position="412"/>
    </location>
</feature>
<dbReference type="PANTHER" id="PTHR31683:SF67">
    <property type="entry name" value="PECTIN LYASE F-RELATED"/>
    <property type="match status" value="1"/>
</dbReference>
<keyword evidence="2" id="KW-0325">Glycoprotein</keyword>
<dbReference type="InterPro" id="IPR045032">
    <property type="entry name" value="PEL"/>
</dbReference>
<evidence type="ECO:0000256" key="4">
    <source>
        <dbReference type="ARBA" id="ARBA00036818"/>
    </source>
</evidence>
<keyword evidence="3 8" id="KW-0456">Lyase</keyword>
<comment type="function">
    <text evidence="5">Pectinolytic enzymes consist of four classes of enzymes: pectin lyase, polygalacturonase, pectin methylesterase and rhamnogalacturonase. Among pectinolytic enzymes, pectin lyase is the most important in depolymerization of pectin, since it cleaves internal glycosidic bonds of highly methylated pectins.</text>
</comment>
<dbReference type="InterPro" id="IPR011050">
    <property type="entry name" value="Pectin_lyase_fold/virulence"/>
</dbReference>
<gene>
    <name evidence="8" type="primary">pcpel3</name>
</gene>
<comment type="catalytic activity">
    <reaction evidence="4">
        <text>Eliminative cleavage of (1-&gt;4)-alpha-D-galacturonan methyl ester to give oligosaccharides with 4-deoxy-6-O-methyl-alpha-D-galact-4-enuronosyl groups at their non-reducing ends.</text>
        <dbReference type="EC" id="4.2.2.10"/>
    </reaction>
</comment>
<dbReference type="SMART" id="SM00656">
    <property type="entry name" value="Amb_all"/>
    <property type="match status" value="1"/>
</dbReference>
<dbReference type="VEuPathDB" id="FungiDB:DVH05_023752"/>
<dbReference type="GO" id="GO:0047490">
    <property type="term" value="F:pectin lyase activity"/>
    <property type="evidence" value="ECO:0007669"/>
    <property type="project" value="UniProtKB-EC"/>
</dbReference>
<evidence type="ECO:0000256" key="3">
    <source>
        <dbReference type="ARBA" id="ARBA00023239"/>
    </source>
</evidence>
<evidence type="ECO:0000256" key="6">
    <source>
        <dbReference type="ARBA" id="ARBA00039082"/>
    </source>
</evidence>
<dbReference type="InterPro" id="IPR002022">
    <property type="entry name" value="Pec_lyase"/>
</dbReference>
<evidence type="ECO:0000256" key="5">
    <source>
        <dbReference type="ARBA" id="ARBA00037631"/>
    </source>
</evidence>
<reference evidence="8" key="1">
    <citation type="submission" date="2008-09" db="EMBL/GenBank/DDBJ databases">
        <title>Identification of a gene family encoding pectate lyase from pathogen of Phytophthora capsici and evolutionary characterization of Phytophthora.</title>
        <authorList>
            <person name="Fu L."/>
            <person name="Zhang X.G."/>
        </authorList>
    </citation>
    <scope>NUCLEOTIDE SEQUENCE</scope>
</reference>
<keyword evidence="1" id="KW-1015">Disulfide bond</keyword>
<evidence type="ECO:0000256" key="1">
    <source>
        <dbReference type="ARBA" id="ARBA00023157"/>
    </source>
</evidence>